<evidence type="ECO:0000313" key="3">
    <source>
        <dbReference type="Proteomes" id="UP001281410"/>
    </source>
</evidence>
<feature type="domain" description="Reverse transcriptase" evidence="1">
    <location>
        <begin position="332"/>
        <end position="506"/>
    </location>
</feature>
<dbReference type="InterPro" id="IPR043502">
    <property type="entry name" value="DNA/RNA_pol_sf"/>
</dbReference>
<dbReference type="SUPFAM" id="SSF56672">
    <property type="entry name" value="DNA/RNA polymerases"/>
    <property type="match status" value="1"/>
</dbReference>
<dbReference type="PANTHER" id="PTHR46890:SF48">
    <property type="entry name" value="RNA-DIRECTED DNA POLYMERASE"/>
    <property type="match status" value="1"/>
</dbReference>
<reference evidence="2" key="1">
    <citation type="journal article" date="2023" name="Plant J.">
        <title>Genome sequences and population genomics provide insights into the demographic history, inbreeding, and mutation load of two 'living fossil' tree species of Dipteronia.</title>
        <authorList>
            <person name="Feng Y."/>
            <person name="Comes H.P."/>
            <person name="Chen J."/>
            <person name="Zhu S."/>
            <person name="Lu R."/>
            <person name="Zhang X."/>
            <person name="Li P."/>
            <person name="Qiu J."/>
            <person name="Olsen K.M."/>
            <person name="Qiu Y."/>
        </authorList>
    </citation>
    <scope>NUCLEOTIDE SEQUENCE</scope>
    <source>
        <strain evidence="2">NBL</strain>
    </source>
</reference>
<sequence length="515" mass="58661">MAVDLENQAPIPHITETTMQGDEIARLAGHNGGSNSVAKIAAQTGEVIKNGKGAVEGNGNLNKECLNEGVIVADPKRRRLGEEVGLNDVVSSDISMGPALKIMALLILRCLDKRRRGHPDWDEERLDRALASSLWCGLFQYVNLKNLETTTSDLSAILLDFHLSTHSSRPRKFRFENMWLREPDCRDIEATSWESDRELLPILGKINLCGSALMNRGAGIARRFKDQLAQLPYLIIISGSATGNCRDPVSICQFEQARKDYNQTLAQQEDFWKQRPKQHWLKSGDCNSRQLSETQRDMLVVDFSPTEVKEAVFSMYPDESPGPDGLNPAFYQRFWANRLKLVLPHLIADYQSVFIHGRLITDNIMVAYEVAHYLKRKRQGKEGYAALKVDMSKAHDRLEWDFLEQDMRRMGFPEKWIGWMLMCITSVKFSIVHYGHETESIIPTRGLRQGCPLSPYLFILCAEGFSALLKNYEGRGLIRGYRIARRAPIISHLFFADDSFMFFRANLRENQCIKD</sequence>
<comment type="caution">
    <text evidence="2">The sequence shown here is derived from an EMBL/GenBank/DDBJ whole genome shotgun (WGS) entry which is preliminary data.</text>
</comment>
<proteinExistence type="predicted"/>
<gene>
    <name evidence="2" type="ORF">Dsin_020962</name>
</gene>
<protein>
    <recommendedName>
        <fullName evidence="1">Reverse transcriptase domain-containing protein</fullName>
    </recommendedName>
</protein>
<dbReference type="CDD" id="cd01650">
    <property type="entry name" value="RT_nLTR_like"/>
    <property type="match status" value="1"/>
</dbReference>
<dbReference type="InterPro" id="IPR052343">
    <property type="entry name" value="Retrotransposon-Effector_Assoc"/>
</dbReference>
<dbReference type="PANTHER" id="PTHR46890">
    <property type="entry name" value="NON-LTR RETROLELEMENT REVERSE TRANSCRIPTASE-LIKE PROTEIN-RELATED"/>
    <property type="match status" value="1"/>
</dbReference>
<dbReference type="AlphaFoldDB" id="A0AAE0AAA3"/>
<accession>A0AAE0AAA3</accession>
<dbReference type="Pfam" id="PF00078">
    <property type="entry name" value="RVT_1"/>
    <property type="match status" value="1"/>
</dbReference>
<evidence type="ECO:0000259" key="1">
    <source>
        <dbReference type="Pfam" id="PF00078"/>
    </source>
</evidence>
<dbReference type="InterPro" id="IPR000477">
    <property type="entry name" value="RT_dom"/>
</dbReference>
<dbReference type="Proteomes" id="UP001281410">
    <property type="component" value="Unassembled WGS sequence"/>
</dbReference>
<dbReference type="EMBL" id="JANJYJ010000006">
    <property type="protein sequence ID" value="KAK3206916.1"/>
    <property type="molecule type" value="Genomic_DNA"/>
</dbReference>
<keyword evidence="3" id="KW-1185">Reference proteome</keyword>
<evidence type="ECO:0000313" key="2">
    <source>
        <dbReference type="EMBL" id="KAK3206916.1"/>
    </source>
</evidence>
<name>A0AAE0AAA3_9ROSI</name>
<organism evidence="2 3">
    <name type="scientific">Dipteronia sinensis</name>
    <dbReference type="NCBI Taxonomy" id="43782"/>
    <lineage>
        <taxon>Eukaryota</taxon>
        <taxon>Viridiplantae</taxon>
        <taxon>Streptophyta</taxon>
        <taxon>Embryophyta</taxon>
        <taxon>Tracheophyta</taxon>
        <taxon>Spermatophyta</taxon>
        <taxon>Magnoliopsida</taxon>
        <taxon>eudicotyledons</taxon>
        <taxon>Gunneridae</taxon>
        <taxon>Pentapetalae</taxon>
        <taxon>rosids</taxon>
        <taxon>malvids</taxon>
        <taxon>Sapindales</taxon>
        <taxon>Sapindaceae</taxon>
        <taxon>Hippocastanoideae</taxon>
        <taxon>Acereae</taxon>
        <taxon>Dipteronia</taxon>
    </lineage>
</organism>